<protein>
    <submittedName>
        <fullName evidence="1">Uncharacterized protein</fullName>
    </submittedName>
</protein>
<proteinExistence type="predicted"/>
<accession>A0ABY2BP43</accession>
<sequence>MCSNVIMTSKGIGDVRRALGQPKSWIEQTFPKPWPPLPPARGDAQLGFVCARVSQWETQVATEAAEYRSQPLGAAMVRYARDIRQQCAAIRSVLARYGEMRDADSPDLAAVRWIIQALSIAWRNHPDWREEWS</sequence>
<evidence type="ECO:0000313" key="2">
    <source>
        <dbReference type="Proteomes" id="UP000295818"/>
    </source>
</evidence>
<organism evidence="1 2">
    <name type="scientific">Kribbella orskensis</name>
    <dbReference type="NCBI Taxonomy" id="2512216"/>
    <lineage>
        <taxon>Bacteria</taxon>
        <taxon>Bacillati</taxon>
        <taxon>Actinomycetota</taxon>
        <taxon>Actinomycetes</taxon>
        <taxon>Propionibacteriales</taxon>
        <taxon>Kribbellaceae</taxon>
        <taxon>Kribbella</taxon>
    </lineage>
</organism>
<name>A0ABY2BP43_9ACTN</name>
<evidence type="ECO:0000313" key="1">
    <source>
        <dbReference type="EMBL" id="TCO27398.1"/>
    </source>
</evidence>
<gene>
    <name evidence="1" type="ORF">EV644_10395</name>
</gene>
<dbReference type="EMBL" id="SLWM01000003">
    <property type="protein sequence ID" value="TCO27398.1"/>
    <property type="molecule type" value="Genomic_DNA"/>
</dbReference>
<comment type="caution">
    <text evidence="1">The sequence shown here is derived from an EMBL/GenBank/DDBJ whole genome shotgun (WGS) entry which is preliminary data.</text>
</comment>
<dbReference type="Proteomes" id="UP000295818">
    <property type="component" value="Unassembled WGS sequence"/>
</dbReference>
<reference evidence="1 2" key="1">
    <citation type="journal article" date="2015" name="Stand. Genomic Sci.">
        <title>Genomic Encyclopedia of Bacterial and Archaeal Type Strains, Phase III: the genomes of soil and plant-associated and newly described type strains.</title>
        <authorList>
            <person name="Whitman W.B."/>
            <person name="Woyke T."/>
            <person name="Klenk H.P."/>
            <person name="Zhou Y."/>
            <person name="Lilburn T.G."/>
            <person name="Beck B.J."/>
            <person name="De Vos P."/>
            <person name="Vandamme P."/>
            <person name="Eisen J.A."/>
            <person name="Garrity G."/>
            <person name="Hugenholtz P."/>
            <person name="Kyrpides N.C."/>
        </authorList>
    </citation>
    <scope>NUCLEOTIDE SEQUENCE [LARGE SCALE GENOMIC DNA]</scope>
    <source>
        <strain evidence="1 2">VKM Ac-2538</strain>
    </source>
</reference>
<keyword evidence="2" id="KW-1185">Reference proteome</keyword>